<dbReference type="AlphaFoldDB" id="A0A8T0L1R7"/>
<evidence type="ECO:0000313" key="1">
    <source>
        <dbReference type="EMBL" id="KAG2405462.1"/>
    </source>
</evidence>
<name>A0A8T0L1R7_PHAAN</name>
<dbReference type="EMBL" id="JABFOF010000002">
    <property type="protein sequence ID" value="KAG2405462.1"/>
    <property type="molecule type" value="Genomic_DNA"/>
</dbReference>
<protein>
    <submittedName>
        <fullName evidence="1">Uncharacterized protein</fullName>
    </submittedName>
</protein>
<proteinExistence type="predicted"/>
<accession>A0A8T0L1R7</accession>
<sequence>MMKAIEIWDGEDKYDGKSMPDYTNEELAAFRKKYICDWILDEDNVRRLDTLQHFGLL</sequence>
<comment type="caution">
    <text evidence="1">The sequence shown here is derived from an EMBL/GenBank/DDBJ whole genome shotgun (WGS) entry which is preliminary data.</text>
</comment>
<gene>
    <name evidence="1" type="ORF">HKW66_Vig0047170</name>
</gene>
<dbReference type="Proteomes" id="UP000743370">
    <property type="component" value="Unassembled WGS sequence"/>
</dbReference>
<organism evidence="1 2">
    <name type="scientific">Phaseolus angularis</name>
    <name type="common">Azuki bean</name>
    <name type="synonym">Vigna angularis</name>
    <dbReference type="NCBI Taxonomy" id="3914"/>
    <lineage>
        <taxon>Eukaryota</taxon>
        <taxon>Viridiplantae</taxon>
        <taxon>Streptophyta</taxon>
        <taxon>Embryophyta</taxon>
        <taxon>Tracheophyta</taxon>
        <taxon>Spermatophyta</taxon>
        <taxon>Magnoliopsida</taxon>
        <taxon>eudicotyledons</taxon>
        <taxon>Gunneridae</taxon>
        <taxon>Pentapetalae</taxon>
        <taxon>rosids</taxon>
        <taxon>fabids</taxon>
        <taxon>Fabales</taxon>
        <taxon>Fabaceae</taxon>
        <taxon>Papilionoideae</taxon>
        <taxon>50 kb inversion clade</taxon>
        <taxon>NPAAA clade</taxon>
        <taxon>indigoferoid/millettioid clade</taxon>
        <taxon>Phaseoleae</taxon>
        <taxon>Vigna</taxon>
    </lineage>
</organism>
<evidence type="ECO:0000313" key="2">
    <source>
        <dbReference type="Proteomes" id="UP000743370"/>
    </source>
</evidence>
<reference evidence="1 2" key="1">
    <citation type="submission" date="2020-05" db="EMBL/GenBank/DDBJ databases">
        <title>Vigna angularis (adzuki bean) Var. LongXiaoDou No. 4 denovo assembly.</title>
        <authorList>
            <person name="Xiang H."/>
        </authorList>
    </citation>
    <scope>NUCLEOTIDE SEQUENCE [LARGE SCALE GENOMIC DNA]</scope>
    <source>
        <tissue evidence="1">Leaf</tissue>
    </source>
</reference>